<gene>
    <name evidence="1" type="ORF">JIN85_16900</name>
</gene>
<evidence type="ECO:0000313" key="2">
    <source>
        <dbReference type="Proteomes" id="UP000603141"/>
    </source>
</evidence>
<sequence>MALGIDEFLDKVRAVLIAPETEGGVPELTDKNTMVFHHGESDPTEDIERGIRECKGVHVIILEDGGDNDPEDADAPVILTDLFIELFIDTTQRPRRVDSQLRLGGQIRDDIMQTLHMNQSLRNEQHAFYHTKVKGFRPIADPDYTAWRIRLQRCIYLHKS</sequence>
<accession>A0A934SAU8</accession>
<proteinExistence type="predicted"/>
<protein>
    <submittedName>
        <fullName evidence="1">Uncharacterized protein</fullName>
    </submittedName>
</protein>
<name>A0A934SAU8_9BACT</name>
<evidence type="ECO:0000313" key="1">
    <source>
        <dbReference type="EMBL" id="MBK1884101.1"/>
    </source>
</evidence>
<keyword evidence="2" id="KW-1185">Reference proteome</keyword>
<dbReference type="AlphaFoldDB" id="A0A934SAU8"/>
<dbReference type="EMBL" id="JAENIJ010000035">
    <property type="protein sequence ID" value="MBK1884101.1"/>
    <property type="molecule type" value="Genomic_DNA"/>
</dbReference>
<organism evidence="1 2">
    <name type="scientific">Luteolibacter pohnpeiensis</name>
    <dbReference type="NCBI Taxonomy" id="454153"/>
    <lineage>
        <taxon>Bacteria</taxon>
        <taxon>Pseudomonadati</taxon>
        <taxon>Verrucomicrobiota</taxon>
        <taxon>Verrucomicrobiia</taxon>
        <taxon>Verrucomicrobiales</taxon>
        <taxon>Verrucomicrobiaceae</taxon>
        <taxon>Luteolibacter</taxon>
    </lineage>
</organism>
<reference evidence="1" key="1">
    <citation type="submission" date="2021-01" db="EMBL/GenBank/DDBJ databases">
        <title>Modified the classification status of verrucomicrobia.</title>
        <authorList>
            <person name="Feng X."/>
        </authorList>
    </citation>
    <scope>NUCLEOTIDE SEQUENCE</scope>
    <source>
        <strain evidence="1">KCTC 22041</strain>
    </source>
</reference>
<comment type="caution">
    <text evidence="1">The sequence shown here is derived from an EMBL/GenBank/DDBJ whole genome shotgun (WGS) entry which is preliminary data.</text>
</comment>
<dbReference type="Proteomes" id="UP000603141">
    <property type="component" value="Unassembled WGS sequence"/>
</dbReference>
<dbReference type="RefSeq" id="WP_200272973.1">
    <property type="nucleotide sequence ID" value="NZ_JAENIJ010000035.1"/>
</dbReference>